<reference evidence="8 9" key="1">
    <citation type="submission" date="2012-11" db="EMBL/GenBank/DDBJ databases">
        <authorList>
            <person name="Linke B."/>
        </authorList>
    </citation>
    <scope>NUCLEOTIDE SEQUENCE [LARGE SCALE GENOMIC DNA]</scope>
    <source>
        <strain evidence="9">CFBP 1232</strain>
    </source>
</reference>
<dbReference type="CDD" id="cd01167">
    <property type="entry name" value="bac_FRK"/>
    <property type="match status" value="1"/>
</dbReference>
<dbReference type="InterPro" id="IPR002139">
    <property type="entry name" value="Ribo/fructo_kinase"/>
</dbReference>
<dbReference type="SUPFAM" id="SSF53613">
    <property type="entry name" value="Ribokinase-like"/>
    <property type="match status" value="1"/>
</dbReference>
<dbReference type="EC" id="2.7.1.4" evidence="8"/>
<dbReference type="GO" id="GO:0008865">
    <property type="term" value="F:fructokinase activity"/>
    <property type="evidence" value="ECO:0007669"/>
    <property type="project" value="UniProtKB-EC"/>
</dbReference>
<dbReference type="AlphaFoldDB" id="A0A831A0Z0"/>
<dbReference type="InterPro" id="IPR011611">
    <property type="entry name" value="PfkB_dom"/>
</dbReference>
<dbReference type="Pfam" id="PF00294">
    <property type="entry name" value="PfkB"/>
    <property type="match status" value="1"/>
</dbReference>
<dbReference type="PROSITE" id="PS00584">
    <property type="entry name" value="PFKB_KINASES_2"/>
    <property type="match status" value="1"/>
</dbReference>
<evidence type="ECO:0000259" key="7">
    <source>
        <dbReference type="Pfam" id="PF00294"/>
    </source>
</evidence>
<accession>A0A831A0Z0</accession>
<dbReference type="RefSeq" id="WP_004157324.1">
    <property type="nucleotide sequence ID" value="NZ_BAYW01000002.1"/>
</dbReference>
<dbReference type="InterPro" id="IPR050306">
    <property type="entry name" value="PfkB_Carbo_kinase"/>
</dbReference>
<reference evidence="8 9" key="2">
    <citation type="submission" date="2013-04" db="EMBL/GenBank/DDBJ databases">
        <title>Comparative genomics of 12 strains of Erwinia amylovora identifies a pan-genome with a large conserved core and provides insights into host specificity.</title>
        <authorList>
            <person name="Mann R.A."/>
            <person name="Smits T.H.M."/>
            <person name="Buehlmann A."/>
            <person name="Blom J."/>
            <person name="Goesmann A."/>
            <person name="Frey J.E."/>
            <person name="Plummer K.M."/>
            <person name="Beer S.V."/>
            <person name="Luck J."/>
            <person name="Duffy B."/>
            <person name="Rodoni B."/>
        </authorList>
    </citation>
    <scope>NUCLEOTIDE SEQUENCE [LARGE SCALE GENOMIC DNA]</scope>
    <source>
        <strain evidence="9">CFBP 1232</strain>
    </source>
</reference>
<dbReference type="InterPro" id="IPR029056">
    <property type="entry name" value="Ribokinase-like"/>
</dbReference>
<organism evidence="8 9">
    <name type="scientific">Erwinia amylovora NBRC 12687 = CFBP 1232</name>
    <dbReference type="NCBI Taxonomy" id="1219359"/>
    <lineage>
        <taxon>Bacteria</taxon>
        <taxon>Pseudomonadati</taxon>
        <taxon>Pseudomonadota</taxon>
        <taxon>Gammaproteobacteria</taxon>
        <taxon>Enterobacterales</taxon>
        <taxon>Erwiniaceae</taxon>
        <taxon>Erwinia</taxon>
    </lineage>
</organism>
<keyword evidence="2 6" id="KW-0808">Transferase</keyword>
<evidence type="ECO:0000256" key="1">
    <source>
        <dbReference type="ARBA" id="ARBA00010688"/>
    </source>
</evidence>
<dbReference type="GeneID" id="97605894"/>
<evidence type="ECO:0000256" key="2">
    <source>
        <dbReference type="ARBA" id="ARBA00022679"/>
    </source>
</evidence>
<dbReference type="Proteomes" id="UP000013111">
    <property type="component" value="Unassembled WGS sequence"/>
</dbReference>
<dbReference type="GO" id="GO:0005524">
    <property type="term" value="F:ATP binding"/>
    <property type="evidence" value="ECO:0007669"/>
    <property type="project" value="UniProtKB-KW"/>
</dbReference>
<evidence type="ECO:0000313" key="8">
    <source>
        <dbReference type="EMBL" id="CCO93596.1"/>
    </source>
</evidence>
<keyword evidence="3" id="KW-0547">Nucleotide-binding</keyword>
<name>A0A831A0Z0_ERWAM</name>
<dbReference type="PROSITE" id="PS00583">
    <property type="entry name" value="PFKB_KINASES_1"/>
    <property type="match status" value="1"/>
</dbReference>
<dbReference type="PANTHER" id="PTHR43085:SF1">
    <property type="entry name" value="PSEUDOURIDINE KINASE-RELATED"/>
    <property type="match status" value="1"/>
</dbReference>
<evidence type="ECO:0000313" key="9">
    <source>
        <dbReference type="Proteomes" id="UP000013111"/>
    </source>
</evidence>
<dbReference type="GO" id="GO:0006000">
    <property type="term" value="P:fructose metabolic process"/>
    <property type="evidence" value="ECO:0007669"/>
    <property type="project" value="UniProtKB-ARBA"/>
</dbReference>
<comment type="similarity">
    <text evidence="1 6">Belongs to the carbohydrate kinase PfkB family.</text>
</comment>
<feature type="domain" description="Carbohydrate kinase PfkB" evidence="7">
    <location>
        <begin position="26"/>
        <end position="298"/>
    </location>
</feature>
<comment type="caution">
    <text evidence="8">The sequence shown here is derived from an EMBL/GenBank/DDBJ whole genome shotgun (WGS) entry which is preliminary data.</text>
</comment>
<evidence type="ECO:0000256" key="5">
    <source>
        <dbReference type="ARBA" id="ARBA00022840"/>
    </source>
</evidence>
<dbReference type="InterPro" id="IPR002173">
    <property type="entry name" value="Carboh/pur_kinase_PfkB_CS"/>
</dbReference>
<protein>
    <submittedName>
        <fullName evidence="8">Fructokinase</fullName>
        <ecNumber evidence="8">2.7.1.4</ecNumber>
    </submittedName>
</protein>
<evidence type="ECO:0000256" key="4">
    <source>
        <dbReference type="ARBA" id="ARBA00022777"/>
    </source>
</evidence>
<evidence type="ECO:0000256" key="6">
    <source>
        <dbReference type="RuleBase" id="RU003704"/>
    </source>
</evidence>
<proteinExistence type="inferred from homology"/>
<dbReference type="PANTHER" id="PTHR43085">
    <property type="entry name" value="HEXOKINASE FAMILY MEMBER"/>
    <property type="match status" value="1"/>
</dbReference>
<gene>
    <name evidence="8" type="primary">scrK</name>
    <name evidence="8" type="ORF">BN437_1661</name>
</gene>
<dbReference type="PRINTS" id="PR00990">
    <property type="entry name" value="RIBOKINASE"/>
</dbReference>
<dbReference type="Gene3D" id="3.40.1190.20">
    <property type="match status" value="1"/>
</dbReference>
<sequence length="308" mass="32960">MKKRIWVLGDAVVDLLPGQDNLLLKCPGGAPANVAVGIARLGGNSAFIGCVGDDPFGEFMQTTLQREGVDIGKMFRIDGQRTSTVLVSLDTEGERHFTFMVRPSADLFLRTDCLPSFAQGEGLHLCSIALSAEPSRGAALHAMHAIRQAGGWVSFDPNLRADLWPDADEMARSVAQAFELADIIKLSEDELVFLTGLAILEQGIDQFTARYQPALLLVTRGSQGVSVWQAGRLQHFAAPQVEVTDTTGAGDAFVAGLLAALVQETNPLQPQRLDFAVQQAQHSGAAATTAKGAMTALPYAKDLVRFSQ</sequence>
<dbReference type="EMBL" id="CAPB01000012">
    <property type="protein sequence ID" value="CCO93596.1"/>
    <property type="molecule type" value="Genomic_DNA"/>
</dbReference>
<dbReference type="NCBIfam" id="NF006957">
    <property type="entry name" value="PRK09434.1"/>
    <property type="match status" value="1"/>
</dbReference>
<keyword evidence="5" id="KW-0067">ATP-binding</keyword>
<keyword evidence="4 6" id="KW-0418">Kinase</keyword>
<evidence type="ECO:0000256" key="3">
    <source>
        <dbReference type="ARBA" id="ARBA00022741"/>
    </source>
</evidence>